<feature type="transmembrane region" description="Helical" evidence="1">
    <location>
        <begin position="325"/>
        <end position="343"/>
    </location>
</feature>
<feature type="transmembrane region" description="Helical" evidence="1">
    <location>
        <begin position="355"/>
        <end position="376"/>
    </location>
</feature>
<feature type="transmembrane region" description="Helical" evidence="1">
    <location>
        <begin position="383"/>
        <end position="402"/>
    </location>
</feature>
<keyword evidence="1" id="KW-1133">Transmembrane helix</keyword>
<feature type="transmembrane region" description="Helical" evidence="1">
    <location>
        <begin position="81"/>
        <end position="99"/>
    </location>
</feature>
<dbReference type="EMBL" id="HE796683">
    <property type="protein sequence ID" value="CCG98782.1"/>
    <property type="molecule type" value="Genomic_DNA"/>
</dbReference>
<name>I0K3S9_9BACT</name>
<keyword evidence="1" id="KW-0812">Transmembrane</keyword>
<evidence type="ECO:0000256" key="1">
    <source>
        <dbReference type="SAM" id="Phobius"/>
    </source>
</evidence>
<proteinExistence type="predicted"/>
<keyword evidence="3" id="KW-1185">Reference proteome</keyword>
<dbReference type="RefSeq" id="WP_015329882.1">
    <property type="nucleotide sequence ID" value="NC_020054.1"/>
</dbReference>
<dbReference type="OrthoDB" id="920421at2"/>
<evidence type="ECO:0008006" key="4">
    <source>
        <dbReference type="Google" id="ProtNLM"/>
    </source>
</evidence>
<sequence>MKRTKVGDVIGLLLVVLSGVVLTYGITHRLDLVASDDDVYFDNGLRAIYQHEALPVQMAPLFSAWYLLIDAFYKNSIDTQYASWALLSVLPGLLFYFLLRSLRVGVVPSVALSVLFLYSPLNFPQDQKVSPFTMLWLMGGLIASNYQKNPIYKLSAAAAGALLATYARPEFFLSFLILCTLALGWYVWQRRRTQPKSDQPVTGRPALPYPLFGLMGIALLLVIAFGSPLSGKRSIIAFSQHFAMNYAVWHPEINLSPWMHPQVFIRAGFGRDVSSISEAFFLNPAMFMRHIWANVVTLFVHTEHFVREMLLTPWLSRLAFPGRRYLLLAMLVAVLGLANWPQTGRKLIEGFRRDGWYWLCVFVILLPTFISCILLLPRDHYVVFQMIIYVSLAGVLLRAYTLRPMPQLVPTLGYGAAVVLLGLFLWPQWQLSQQTKPTPTADVLRTLEKLPVGRPVTMTGNLSLMYRIYLGPDWKFVHMDRYRPTDVQAFLAQNAINCIHIQPDVVSRYANDPFFASLIANPAAAGYTKYTINNVPDQYVLVQEPTVSIAHPPSVR</sequence>
<dbReference type="Proteomes" id="UP000011058">
    <property type="component" value="Chromosome"/>
</dbReference>
<accession>I0K3S9</accession>
<feature type="transmembrane region" description="Helical" evidence="1">
    <location>
        <begin position="408"/>
        <end position="426"/>
    </location>
</feature>
<keyword evidence="1" id="KW-0472">Membrane</keyword>
<dbReference type="KEGG" id="fae:FAES_0771"/>
<reference evidence="2 3" key="1">
    <citation type="journal article" date="2012" name="J. Bacteriol.">
        <title>Genome Sequence of Fibrella aestuarina BUZ 2T, a Filamentous Marine Bacterium.</title>
        <authorList>
            <person name="Filippini M."/>
            <person name="Qi W."/>
            <person name="Blom J."/>
            <person name="Goesmann A."/>
            <person name="Smits T.H."/>
            <person name="Bagheri H.C."/>
        </authorList>
    </citation>
    <scope>NUCLEOTIDE SEQUENCE [LARGE SCALE GENOMIC DNA]</scope>
    <source>
        <strain evidence="3">BUZ 2T</strain>
    </source>
</reference>
<feature type="transmembrane region" description="Helical" evidence="1">
    <location>
        <begin position="208"/>
        <end position="226"/>
    </location>
</feature>
<dbReference type="eggNOG" id="ENOG50331B5">
    <property type="taxonomic scope" value="Bacteria"/>
</dbReference>
<protein>
    <recommendedName>
        <fullName evidence="4">Glycosyltransferase RgtA/B/C/D-like domain-containing protein</fullName>
    </recommendedName>
</protein>
<feature type="transmembrane region" description="Helical" evidence="1">
    <location>
        <begin position="171"/>
        <end position="188"/>
    </location>
</feature>
<dbReference type="STRING" id="1166018.FAES_0771"/>
<organism evidence="2 3">
    <name type="scientific">Fibrella aestuarina BUZ 2</name>
    <dbReference type="NCBI Taxonomy" id="1166018"/>
    <lineage>
        <taxon>Bacteria</taxon>
        <taxon>Pseudomonadati</taxon>
        <taxon>Bacteroidota</taxon>
        <taxon>Cytophagia</taxon>
        <taxon>Cytophagales</taxon>
        <taxon>Spirosomataceae</taxon>
        <taxon>Fibrella</taxon>
    </lineage>
</organism>
<dbReference type="HOGENOM" id="CLU_489795_0_0_10"/>
<dbReference type="AlphaFoldDB" id="I0K3S9"/>
<feature type="transmembrane region" description="Helical" evidence="1">
    <location>
        <begin position="9"/>
        <end position="27"/>
    </location>
</feature>
<evidence type="ECO:0000313" key="3">
    <source>
        <dbReference type="Proteomes" id="UP000011058"/>
    </source>
</evidence>
<gene>
    <name evidence="2" type="ORF">FAES_0771</name>
</gene>
<evidence type="ECO:0000313" key="2">
    <source>
        <dbReference type="EMBL" id="CCG98782.1"/>
    </source>
</evidence>